<dbReference type="AlphaFoldDB" id="A0AAW2FFD5"/>
<dbReference type="EMBL" id="JADYXP020000012">
    <property type="protein sequence ID" value="KAL0113471.1"/>
    <property type="molecule type" value="Genomic_DNA"/>
</dbReference>
<name>A0AAW2FFD5_9HYME</name>
<protein>
    <submittedName>
        <fullName evidence="1">Uncharacterized protein</fullName>
    </submittedName>
</protein>
<evidence type="ECO:0000313" key="2">
    <source>
        <dbReference type="Proteomes" id="UP001430953"/>
    </source>
</evidence>
<dbReference type="Proteomes" id="UP001430953">
    <property type="component" value="Unassembled WGS sequence"/>
</dbReference>
<proteinExistence type="predicted"/>
<reference evidence="1 2" key="1">
    <citation type="submission" date="2023-03" db="EMBL/GenBank/DDBJ databases">
        <title>High recombination rates correlate with genetic variation in Cardiocondyla obscurior ants.</title>
        <authorList>
            <person name="Errbii M."/>
        </authorList>
    </citation>
    <scope>NUCLEOTIDE SEQUENCE [LARGE SCALE GENOMIC DNA]</scope>
    <source>
        <strain evidence="1">Alpha-2009</strain>
        <tissue evidence="1">Whole body</tissue>
    </source>
</reference>
<evidence type="ECO:0000313" key="1">
    <source>
        <dbReference type="EMBL" id="KAL0113471.1"/>
    </source>
</evidence>
<sequence>MTSDELINFIEEGTKGEKDLSKPPRNLHTNIYLTPRPLINKIKATQSSIVFMWRVITILFRRDSPHANQKILWAA</sequence>
<gene>
    <name evidence="1" type="ORF">PUN28_012551</name>
</gene>
<keyword evidence="2" id="KW-1185">Reference proteome</keyword>
<accession>A0AAW2FFD5</accession>
<comment type="caution">
    <text evidence="1">The sequence shown here is derived from an EMBL/GenBank/DDBJ whole genome shotgun (WGS) entry which is preliminary data.</text>
</comment>
<organism evidence="1 2">
    <name type="scientific">Cardiocondyla obscurior</name>
    <dbReference type="NCBI Taxonomy" id="286306"/>
    <lineage>
        <taxon>Eukaryota</taxon>
        <taxon>Metazoa</taxon>
        <taxon>Ecdysozoa</taxon>
        <taxon>Arthropoda</taxon>
        <taxon>Hexapoda</taxon>
        <taxon>Insecta</taxon>
        <taxon>Pterygota</taxon>
        <taxon>Neoptera</taxon>
        <taxon>Endopterygota</taxon>
        <taxon>Hymenoptera</taxon>
        <taxon>Apocrita</taxon>
        <taxon>Aculeata</taxon>
        <taxon>Formicoidea</taxon>
        <taxon>Formicidae</taxon>
        <taxon>Myrmicinae</taxon>
        <taxon>Cardiocondyla</taxon>
    </lineage>
</organism>